<dbReference type="Proteomes" id="UP000323300">
    <property type="component" value="Unassembled WGS sequence"/>
</dbReference>
<dbReference type="AlphaFoldDB" id="A0A1I4F9N6"/>
<proteinExistence type="predicted"/>
<accession>A0A1I4F9N6</accession>
<sequence>MSPILERQLRELVDRFGGAEARGLPSRTTLVSVPGVPLPPGWSSEHTSVHFLVPVGYPLAALDCFWAGNDLRLASGLVPKNAAADNVIPEAGFMGLWFSWHLTGPWDPNRDTLSSWMNVIADRMRRPQ</sequence>
<dbReference type="InterPro" id="IPR025701">
    <property type="entry name" value="UBQ-conjugat_E2_E"/>
</dbReference>
<dbReference type="EMBL" id="FOSL01000040">
    <property type="protein sequence ID" value="SFL14594.1"/>
    <property type="molecule type" value="Genomic_DNA"/>
</dbReference>
<name>A0A1I4F9N6_9HYPH</name>
<dbReference type="OrthoDB" id="512401at2"/>
<reference evidence="1 2" key="1">
    <citation type="submission" date="2016-10" db="EMBL/GenBank/DDBJ databases">
        <authorList>
            <person name="Varghese N."/>
            <person name="Submissions S."/>
        </authorList>
    </citation>
    <scope>NUCLEOTIDE SEQUENCE [LARGE SCALE GENOMIC DNA]</scope>
    <source>
        <strain evidence="1 2">DSM 21822</strain>
    </source>
</reference>
<protein>
    <submittedName>
        <fullName evidence="1">E2 family protein E</fullName>
    </submittedName>
</protein>
<gene>
    <name evidence="1" type="ORF">SAMN04488498_1404</name>
</gene>
<dbReference type="RefSeq" id="WP_149764112.1">
    <property type="nucleotide sequence ID" value="NZ_BSPE01000052.1"/>
</dbReference>
<keyword evidence="2" id="KW-1185">Reference proteome</keyword>
<evidence type="ECO:0000313" key="1">
    <source>
        <dbReference type="EMBL" id="SFL14594.1"/>
    </source>
</evidence>
<dbReference type="Pfam" id="PF14462">
    <property type="entry name" value="Prok-E2_E"/>
    <property type="match status" value="1"/>
</dbReference>
<organism evidence="1 2">
    <name type="scientific">Neomesorhizobium albiziae</name>
    <dbReference type="NCBI Taxonomy" id="335020"/>
    <lineage>
        <taxon>Bacteria</taxon>
        <taxon>Pseudomonadati</taxon>
        <taxon>Pseudomonadota</taxon>
        <taxon>Alphaproteobacteria</taxon>
        <taxon>Hyphomicrobiales</taxon>
        <taxon>Phyllobacteriaceae</taxon>
        <taxon>Neomesorhizobium</taxon>
    </lineage>
</organism>
<evidence type="ECO:0000313" key="2">
    <source>
        <dbReference type="Proteomes" id="UP000323300"/>
    </source>
</evidence>